<keyword evidence="3" id="KW-1185">Reference proteome</keyword>
<evidence type="ECO:0000313" key="2">
    <source>
        <dbReference type="EMBL" id="QGU94008.1"/>
    </source>
</evidence>
<organism evidence="2 3">
    <name type="scientific">Clostridium bovifaecis</name>
    <dbReference type="NCBI Taxonomy" id="2184719"/>
    <lineage>
        <taxon>Bacteria</taxon>
        <taxon>Bacillati</taxon>
        <taxon>Bacillota</taxon>
        <taxon>Clostridia</taxon>
        <taxon>Eubacteriales</taxon>
        <taxon>Clostridiaceae</taxon>
        <taxon>Clostridium</taxon>
    </lineage>
</organism>
<name>A0A6I6F0X3_9CLOT</name>
<feature type="domain" description="ChrB N-terminal" evidence="1">
    <location>
        <begin position="21"/>
        <end position="165"/>
    </location>
</feature>
<dbReference type="AlphaFoldDB" id="A0A6I6F0X3"/>
<sequence>MGKMNWLVINYNLPTEPSRYRVAAWRALKKLGALNIQQSMWVLPYSIDNYSALQRIDQDIEANDGEALIMKSTFFEDKYEERIIALFNNMRNEEYMEYINECDKYLKELKKEISIKKFTFAELEEEEEELHKLISWYKKIKDRDIFNSSEGKLAEERTQQIEKNLKYK</sequence>
<dbReference type="InterPro" id="IPR046858">
    <property type="entry name" value="ChrB_N"/>
</dbReference>
<dbReference type="Proteomes" id="UP000422764">
    <property type="component" value="Chromosome"/>
</dbReference>
<dbReference type="Pfam" id="PF20229">
    <property type="entry name" value="ChrB_N"/>
    <property type="match status" value="1"/>
</dbReference>
<reference evidence="2 3" key="1">
    <citation type="submission" date="2019-12" db="EMBL/GenBank/DDBJ databases">
        <title>Genome sequenceing of Clostridium bovifaecis.</title>
        <authorList>
            <person name="Yao Y."/>
        </authorList>
    </citation>
    <scope>NUCLEOTIDE SEQUENCE [LARGE SCALE GENOMIC DNA]</scope>
    <source>
        <strain evidence="2 3">BXX</strain>
    </source>
</reference>
<evidence type="ECO:0000259" key="1">
    <source>
        <dbReference type="Pfam" id="PF20229"/>
    </source>
</evidence>
<accession>A0A6I6F0X3</accession>
<dbReference type="EMBL" id="CP046522">
    <property type="protein sequence ID" value="QGU94008.1"/>
    <property type="molecule type" value="Genomic_DNA"/>
</dbReference>
<protein>
    <submittedName>
        <fullName evidence="2">Chromate resistance protein ChrB</fullName>
    </submittedName>
</protein>
<proteinExistence type="predicted"/>
<gene>
    <name evidence="2" type="ORF">GOM49_01640</name>
</gene>
<evidence type="ECO:0000313" key="3">
    <source>
        <dbReference type="Proteomes" id="UP000422764"/>
    </source>
</evidence>